<name>W6UKF1_ECHGR</name>
<dbReference type="InterPro" id="IPR050437">
    <property type="entry name" value="Ribos_protein_bS1-like"/>
</dbReference>
<dbReference type="KEGG" id="egl:EGR_03617"/>
<dbReference type="GO" id="GO:0003735">
    <property type="term" value="F:structural constituent of ribosome"/>
    <property type="evidence" value="ECO:0007669"/>
    <property type="project" value="TreeGrafter"/>
</dbReference>
<dbReference type="Proteomes" id="UP000019149">
    <property type="component" value="Unassembled WGS sequence"/>
</dbReference>
<dbReference type="STRING" id="6210.W6UKF1"/>
<dbReference type="SUPFAM" id="SSF47781">
    <property type="entry name" value="RuvA domain 2-like"/>
    <property type="match status" value="2"/>
</dbReference>
<dbReference type="Pfam" id="PF16921">
    <property type="entry name" value="Tex_YqgF"/>
    <property type="match status" value="1"/>
</dbReference>
<dbReference type="SMART" id="SM00732">
    <property type="entry name" value="YqgFc"/>
    <property type="match status" value="1"/>
</dbReference>
<evidence type="ECO:0000259" key="1">
    <source>
        <dbReference type="PROSITE" id="PS50126"/>
    </source>
</evidence>
<dbReference type="SUPFAM" id="SSF50249">
    <property type="entry name" value="Nucleic acid-binding proteins"/>
    <property type="match status" value="1"/>
</dbReference>
<dbReference type="Gene3D" id="2.40.50.140">
    <property type="entry name" value="Nucleic acid-binding proteins"/>
    <property type="match status" value="1"/>
</dbReference>
<evidence type="ECO:0000313" key="3">
    <source>
        <dbReference type="Proteomes" id="UP000019149"/>
    </source>
</evidence>
<dbReference type="FunFam" id="3.30.420.140:FF:000001">
    <property type="entry name" value="RNA-binding transcriptional accessory protein"/>
    <property type="match status" value="1"/>
</dbReference>
<organism evidence="2 3">
    <name type="scientific">Echinococcus granulosus</name>
    <name type="common">Hydatid tapeworm</name>
    <dbReference type="NCBI Taxonomy" id="6210"/>
    <lineage>
        <taxon>Eukaryota</taxon>
        <taxon>Metazoa</taxon>
        <taxon>Spiralia</taxon>
        <taxon>Lophotrochozoa</taxon>
        <taxon>Platyhelminthes</taxon>
        <taxon>Cestoda</taxon>
        <taxon>Eucestoda</taxon>
        <taxon>Cyclophyllidea</taxon>
        <taxon>Taeniidae</taxon>
        <taxon>Echinococcus</taxon>
        <taxon>Echinococcus granulosus group</taxon>
    </lineage>
</organism>
<dbReference type="InterPro" id="IPR010994">
    <property type="entry name" value="RuvA_2-like"/>
</dbReference>
<dbReference type="GO" id="GO:0006139">
    <property type="term" value="P:nucleobase-containing compound metabolic process"/>
    <property type="evidence" value="ECO:0007669"/>
    <property type="project" value="InterPro"/>
</dbReference>
<dbReference type="InterPro" id="IPR023323">
    <property type="entry name" value="Tex-like_dom_sf"/>
</dbReference>
<comment type="caution">
    <text evidence="2">The sequence shown here is derived from an EMBL/GenBank/DDBJ whole genome shotgun (WGS) entry which is preliminary data.</text>
</comment>
<dbReference type="InterPro" id="IPR023319">
    <property type="entry name" value="Tex-like_HTH_dom_sf"/>
</dbReference>
<dbReference type="PANTHER" id="PTHR10724:SF10">
    <property type="entry name" value="S1 RNA-BINDING DOMAIN-CONTAINING PROTEIN 1"/>
    <property type="match status" value="1"/>
</dbReference>
<dbReference type="PANTHER" id="PTHR10724">
    <property type="entry name" value="30S RIBOSOMAL PROTEIN S1"/>
    <property type="match status" value="1"/>
</dbReference>
<dbReference type="OMA" id="XAKLTSD"/>
<dbReference type="InterPro" id="IPR041692">
    <property type="entry name" value="HHH_9"/>
</dbReference>
<dbReference type="InterPro" id="IPR003029">
    <property type="entry name" value="S1_domain"/>
</dbReference>
<dbReference type="Gene3D" id="3.30.420.140">
    <property type="entry name" value="YqgF/RNase H-like domain"/>
    <property type="match status" value="1"/>
</dbReference>
<gene>
    <name evidence="2" type="ORF">EGR_03617</name>
</gene>
<proteinExistence type="predicted"/>
<dbReference type="Gene3D" id="1.10.10.650">
    <property type="entry name" value="RuvA domain 2-like"/>
    <property type="match status" value="1"/>
</dbReference>
<dbReference type="Pfam" id="PF09371">
    <property type="entry name" value="Tex_N"/>
    <property type="match status" value="1"/>
</dbReference>
<dbReference type="Pfam" id="PF00575">
    <property type="entry name" value="S1"/>
    <property type="match status" value="1"/>
</dbReference>
<reference evidence="2 3" key="1">
    <citation type="journal article" date="2013" name="Nat. Genet.">
        <title>The genome of the hydatid tapeworm Echinococcus granulosus.</title>
        <authorList>
            <person name="Zheng H."/>
            <person name="Zhang W."/>
            <person name="Zhang L."/>
            <person name="Zhang Z."/>
            <person name="Li J."/>
            <person name="Lu G."/>
            <person name="Zhu Y."/>
            <person name="Wang Y."/>
            <person name="Huang Y."/>
            <person name="Liu J."/>
            <person name="Kang H."/>
            <person name="Chen J."/>
            <person name="Wang L."/>
            <person name="Chen A."/>
            <person name="Yu S."/>
            <person name="Gao Z."/>
            <person name="Jin L."/>
            <person name="Gu W."/>
            <person name="Wang Z."/>
            <person name="Zhao L."/>
            <person name="Shi B."/>
            <person name="Wen H."/>
            <person name="Lin R."/>
            <person name="Jones M.K."/>
            <person name="Brejova B."/>
            <person name="Vinar T."/>
            <person name="Zhao G."/>
            <person name="McManus D.P."/>
            <person name="Chen Z."/>
            <person name="Zhou Y."/>
            <person name="Wang S."/>
        </authorList>
    </citation>
    <scope>NUCLEOTIDE SEQUENCE [LARGE SCALE GENOMIC DNA]</scope>
</reference>
<dbReference type="Gene3D" id="1.10.150.310">
    <property type="entry name" value="Tex RuvX-like domain-like"/>
    <property type="match status" value="2"/>
</dbReference>
<dbReference type="InterPro" id="IPR012337">
    <property type="entry name" value="RNaseH-like_sf"/>
</dbReference>
<dbReference type="EMBL" id="APAU02000019">
    <property type="protein sequence ID" value="EUB61553.1"/>
    <property type="molecule type" value="Genomic_DNA"/>
</dbReference>
<dbReference type="SUPFAM" id="SSF53098">
    <property type="entry name" value="Ribonuclease H-like"/>
    <property type="match status" value="1"/>
</dbReference>
<dbReference type="GO" id="GO:0006412">
    <property type="term" value="P:translation"/>
    <property type="evidence" value="ECO:0007669"/>
    <property type="project" value="TreeGrafter"/>
</dbReference>
<dbReference type="InterPro" id="IPR032639">
    <property type="entry name" value="Tex_YqgF"/>
</dbReference>
<dbReference type="SMART" id="SM00316">
    <property type="entry name" value="S1"/>
    <property type="match status" value="1"/>
</dbReference>
<evidence type="ECO:0000313" key="2">
    <source>
        <dbReference type="EMBL" id="EUB61553.1"/>
    </source>
</evidence>
<dbReference type="OrthoDB" id="995477at2759"/>
<dbReference type="GO" id="GO:0003729">
    <property type="term" value="F:mRNA binding"/>
    <property type="evidence" value="ECO:0007669"/>
    <property type="project" value="TreeGrafter"/>
</dbReference>
<sequence>MGTMDVDWDIVNEVATTCGTDRRTTSRVIGLFNSGNTLPFIARYRKEATGNLDPDALRAIRSKLSQCKKVIEKVGHAYTDLSAKGLMTEDLKASLRQCKTTEDVVLITEPFKESAPKSLAARARAAGLEPIACAVFRLGKNVDFGAALVGATAAEVEAGVLNLMAESICKDFDVLRAAEQLCFQVAPTITTTRATQNRSTTSSNFNLEKDLVTFKAFFDFCMAFNRIPPHKVLALNRAEDRKIIRVKMEFPAALIGRIRDVVGQRFLPNIHPAHHKLFWAAFEDGWKRLMKPCLTRKLRSHITSVAQEISLNVFADNLRRILMTAPLRNVPPLSAGDLNAVASSTSLGAPGDRLPVLGLDPGWRHGTKWAACDPLGAVLATGVIHVTLGQDHRNYNSYNGGSNNYNNDEVQSLVRTMRDHGIYTIALGNGQACRQTERWLTQAVSDGLFAPLEVRYAIVNEAGASTYSASPLAASELPALDVALRGAVSIARRLQDPLAEMVKVAPQHLGVGMYQHDLPPRRLQAVVEGAMEECISFVGVDVNTAQLHVLARVAGLSRVKAQEIINYRMRHGRFRCRNELRKVRGIGPSTFAQCAGFLRVKPEYSVAKMDSSRDVEFISLCTDDEEKGTGADQGTDDVEMEVISVSKKRSRLVTMDTSPISKVPRIQPLQPDPDDFSFNPLDQTAIHPASYHVAIALVEHLKYEISDVGCMALRNRAKVLFASSNRDAVLARFTTEEFGLETVRDILDALCRPLDFDEREDRFAPMFRSSVISIANLQPGLEVTGRVDNVTTFGAFVDIGVEETALVPLQHFPPSSSSSTRNIRRSNAVSVGGTCGGGESSILQKLSLRLGDRIKAKVDTVCVKTKRIGLRDGSNSTTSIFIFELCQANPLEQVPDANFDNCFDIKSPHHYLMRSCAPRLGRFQVSLM</sequence>
<dbReference type="Pfam" id="PF17674">
    <property type="entry name" value="HHH_9"/>
    <property type="match status" value="1"/>
</dbReference>
<protein>
    <submittedName>
        <fullName evidence="2">S1 RNA-binding domain-containing protein</fullName>
    </submittedName>
</protein>
<feature type="domain" description="S1 motif" evidence="1">
    <location>
        <begin position="780"/>
        <end position="873"/>
    </location>
</feature>
<dbReference type="CTD" id="36339332"/>
<dbReference type="Gene3D" id="1.10.3500.10">
    <property type="entry name" value="Tex N-terminal region-like"/>
    <property type="match status" value="1"/>
</dbReference>
<dbReference type="RefSeq" id="XP_024352749.1">
    <property type="nucleotide sequence ID" value="XM_024492866.1"/>
</dbReference>
<dbReference type="InterPro" id="IPR037027">
    <property type="entry name" value="YqgF/RNaseH-like_dom_sf"/>
</dbReference>
<accession>W6UKF1</accession>
<dbReference type="GeneID" id="36339332"/>
<dbReference type="SUPFAM" id="SSF158832">
    <property type="entry name" value="Tex N-terminal region-like"/>
    <property type="match status" value="1"/>
</dbReference>
<dbReference type="InterPro" id="IPR018974">
    <property type="entry name" value="Tex-like_N"/>
</dbReference>
<dbReference type="InterPro" id="IPR006641">
    <property type="entry name" value="YqgF/RNaseH-like_dom"/>
</dbReference>
<dbReference type="Pfam" id="PF12836">
    <property type="entry name" value="HHH_3"/>
    <property type="match status" value="1"/>
</dbReference>
<dbReference type="InterPro" id="IPR012340">
    <property type="entry name" value="NA-bd_OB-fold"/>
</dbReference>
<keyword evidence="3" id="KW-1185">Reference proteome</keyword>
<dbReference type="FunFam" id="1.10.10.650:FF:000001">
    <property type="entry name" value="S1 RNA-binding domain 1"/>
    <property type="match status" value="1"/>
</dbReference>
<dbReference type="AlphaFoldDB" id="W6UKF1"/>
<dbReference type="PROSITE" id="PS50126">
    <property type="entry name" value="S1"/>
    <property type="match status" value="1"/>
</dbReference>